<gene>
    <name evidence="2" type="ORF">E4U56_004087</name>
</gene>
<reference evidence="2" key="1">
    <citation type="journal article" date="2020" name="bioRxiv">
        <title>Whole genome comparisons of ergot fungi reveals the divergence and evolution of species within the genus Claviceps are the result of varying mechanisms driving genome evolution and host range expansion.</title>
        <authorList>
            <person name="Wyka S.A."/>
            <person name="Mondo S.J."/>
            <person name="Liu M."/>
            <person name="Dettman J."/>
            <person name="Nalam V."/>
            <person name="Broders K.D."/>
        </authorList>
    </citation>
    <scope>NUCLEOTIDE SEQUENCE</scope>
    <source>
        <strain evidence="2">CCC 1102</strain>
    </source>
</reference>
<dbReference type="EMBL" id="SRPS01000265">
    <property type="protein sequence ID" value="KAG5960951.1"/>
    <property type="molecule type" value="Genomic_DNA"/>
</dbReference>
<dbReference type="Proteomes" id="UP000784919">
    <property type="component" value="Unassembled WGS sequence"/>
</dbReference>
<evidence type="ECO:0000313" key="3">
    <source>
        <dbReference type="Proteomes" id="UP000784919"/>
    </source>
</evidence>
<evidence type="ECO:0000256" key="1">
    <source>
        <dbReference type="SAM" id="MobiDB-lite"/>
    </source>
</evidence>
<name>A0A9P7MNK1_9HYPO</name>
<comment type="caution">
    <text evidence="2">The sequence shown here is derived from an EMBL/GenBank/DDBJ whole genome shotgun (WGS) entry which is preliminary data.</text>
</comment>
<organism evidence="2 3">
    <name type="scientific">Claviceps arundinis</name>
    <dbReference type="NCBI Taxonomy" id="1623583"/>
    <lineage>
        <taxon>Eukaryota</taxon>
        <taxon>Fungi</taxon>
        <taxon>Dikarya</taxon>
        <taxon>Ascomycota</taxon>
        <taxon>Pezizomycotina</taxon>
        <taxon>Sordariomycetes</taxon>
        <taxon>Hypocreomycetidae</taxon>
        <taxon>Hypocreales</taxon>
        <taxon>Clavicipitaceae</taxon>
        <taxon>Claviceps</taxon>
    </lineage>
</organism>
<protein>
    <submittedName>
        <fullName evidence="2">Uncharacterized protein</fullName>
    </submittedName>
</protein>
<feature type="non-terminal residue" evidence="2">
    <location>
        <position position="156"/>
    </location>
</feature>
<dbReference type="AlphaFoldDB" id="A0A9P7MNK1"/>
<sequence>MSTRNEARRGGQRQRQQPDSQQLKSEDDQNQTSRRAKGGRADGSAKPWRDPGTRAMRPKAPRQEGYVHAYVPDKGSRLLSTHPVAHRRRGGFDPQGLQRPNHSTILYVTVQASFLGSRGSLGLKLQLTSRNSRADWEVAVVGTGAAMGFEMLRGLG</sequence>
<evidence type="ECO:0000313" key="2">
    <source>
        <dbReference type="EMBL" id="KAG5960951.1"/>
    </source>
</evidence>
<feature type="region of interest" description="Disordered" evidence="1">
    <location>
        <begin position="1"/>
        <end position="78"/>
    </location>
</feature>
<proteinExistence type="predicted"/>
<accession>A0A9P7MNK1</accession>